<evidence type="ECO:0000256" key="5">
    <source>
        <dbReference type="ARBA" id="ARBA00030200"/>
    </source>
</evidence>
<dbReference type="PROSITE" id="PS50977">
    <property type="entry name" value="HTH_TETR_2"/>
    <property type="match status" value="1"/>
</dbReference>
<proteinExistence type="predicted"/>
<organism evidence="8 9">
    <name type="scientific">Aureispira anguillae</name>
    <dbReference type="NCBI Taxonomy" id="2864201"/>
    <lineage>
        <taxon>Bacteria</taxon>
        <taxon>Pseudomonadati</taxon>
        <taxon>Bacteroidota</taxon>
        <taxon>Saprospiria</taxon>
        <taxon>Saprospirales</taxon>
        <taxon>Saprospiraceae</taxon>
        <taxon>Aureispira</taxon>
    </lineage>
</organism>
<comment type="subunit">
    <text evidence="2">Homodimer.</text>
</comment>
<sequence>MGRKSKADVRKKEILEHFYIILKEEGFENASIAKIANLMEVNPSLLIHYFKTKEEMVVAFVEFLLGRYEDTFKEQMLGAKDPQERFNNILDVMFSEDWLTFSDQTVFYACYYLSSRHPRIKERFQVMYNRFKELLIPHAISWMETGVIKEANPEDVVDYLIVVNEGLTYFDKLMSDPEGFKRRAKFLKSSVLKTLTS</sequence>
<name>A0A915YFB2_9BACT</name>
<evidence type="ECO:0000259" key="7">
    <source>
        <dbReference type="PROSITE" id="PS50977"/>
    </source>
</evidence>
<gene>
    <name evidence="8" type="ORF">AsAng_0027880</name>
</gene>
<feature type="DNA-binding region" description="H-T-H motif" evidence="6">
    <location>
        <begin position="31"/>
        <end position="50"/>
    </location>
</feature>
<dbReference type="Pfam" id="PF18665">
    <property type="entry name" value="TetR_C_37"/>
    <property type="match status" value="1"/>
</dbReference>
<keyword evidence="9" id="KW-1185">Reference proteome</keyword>
<feature type="domain" description="HTH tetR-type" evidence="7">
    <location>
        <begin position="8"/>
        <end position="68"/>
    </location>
</feature>
<evidence type="ECO:0000256" key="2">
    <source>
        <dbReference type="ARBA" id="ARBA00011738"/>
    </source>
</evidence>
<dbReference type="Proteomes" id="UP001060919">
    <property type="component" value="Chromosome"/>
</dbReference>
<evidence type="ECO:0000256" key="3">
    <source>
        <dbReference type="ARBA" id="ARBA00014341"/>
    </source>
</evidence>
<dbReference type="KEGG" id="aup:AsAng_0027880"/>
<dbReference type="RefSeq" id="WP_264793192.1">
    <property type="nucleotide sequence ID" value="NZ_AP026867.1"/>
</dbReference>
<dbReference type="InterPro" id="IPR001647">
    <property type="entry name" value="HTH_TetR"/>
</dbReference>
<dbReference type="GO" id="GO:0003677">
    <property type="term" value="F:DNA binding"/>
    <property type="evidence" value="ECO:0007669"/>
    <property type="project" value="UniProtKB-UniRule"/>
</dbReference>
<dbReference type="SUPFAM" id="SSF46689">
    <property type="entry name" value="Homeodomain-like"/>
    <property type="match status" value="1"/>
</dbReference>
<protein>
    <recommendedName>
        <fullName evidence="3">Biofilm operon icaADBC HTH-type negative transcriptional regulator IcaR</fullName>
    </recommendedName>
    <alternativeName>
        <fullName evidence="5">Intercellular adhesion protein R</fullName>
    </alternativeName>
</protein>
<dbReference type="InterPro" id="IPR036271">
    <property type="entry name" value="Tet_transcr_reg_TetR-rel_C_sf"/>
</dbReference>
<dbReference type="SUPFAM" id="SSF48498">
    <property type="entry name" value="Tetracyclin repressor-like, C-terminal domain"/>
    <property type="match status" value="1"/>
</dbReference>
<evidence type="ECO:0000256" key="4">
    <source>
        <dbReference type="ARBA" id="ARBA00023125"/>
    </source>
</evidence>
<dbReference type="Gene3D" id="1.10.357.10">
    <property type="entry name" value="Tetracycline Repressor, domain 2"/>
    <property type="match status" value="1"/>
</dbReference>
<dbReference type="EMBL" id="AP026867">
    <property type="protein sequence ID" value="BDS12073.1"/>
    <property type="molecule type" value="Genomic_DNA"/>
</dbReference>
<reference evidence="8" key="1">
    <citation type="submission" date="2022-09" db="EMBL/GenBank/DDBJ databases">
        <title>Aureispira anguillicida sp. nov., isolated from Leptocephalus of Japanese eel Anguilla japonica.</title>
        <authorList>
            <person name="Yuasa K."/>
            <person name="Mekata T."/>
            <person name="Ikunari K."/>
        </authorList>
    </citation>
    <scope>NUCLEOTIDE SEQUENCE</scope>
    <source>
        <strain evidence="8">EL160426</strain>
    </source>
</reference>
<comment type="function">
    <text evidence="1">Represses transcription of the icaADBC operon necessary for biofilm production.</text>
</comment>
<evidence type="ECO:0000313" key="9">
    <source>
        <dbReference type="Proteomes" id="UP001060919"/>
    </source>
</evidence>
<dbReference type="Pfam" id="PF00440">
    <property type="entry name" value="TetR_N"/>
    <property type="match status" value="1"/>
</dbReference>
<keyword evidence="4 6" id="KW-0238">DNA-binding</keyword>
<dbReference type="AlphaFoldDB" id="A0A915YFB2"/>
<dbReference type="InterPro" id="IPR009057">
    <property type="entry name" value="Homeodomain-like_sf"/>
</dbReference>
<dbReference type="InterPro" id="IPR041646">
    <property type="entry name" value="IcaR_C"/>
</dbReference>
<accession>A0A915YFB2</accession>
<evidence type="ECO:0000256" key="6">
    <source>
        <dbReference type="PROSITE-ProRule" id="PRU00335"/>
    </source>
</evidence>
<evidence type="ECO:0000256" key="1">
    <source>
        <dbReference type="ARBA" id="ARBA00002291"/>
    </source>
</evidence>
<evidence type="ECO:0000313" key="8">
    <source>
        <dbReference type="EMBL" id="BDS12073.1"/>
    </source>
</evidence>